<comment type="caution">
    <text evidence="3">The sequence shown here is derived from an EMBL/GenBank/DDBJ whole genome shotgun (WGS) entry which is preliminary data.</text>
</comment>
<feature type="transmembrane region" description="Helical" evidence="2">
    <location>
        <begin position="53"/>
        <end position="73"/>
    </location>
</feature>
<sequence>MTNQVKAFAVWKDVYQVIAAPAHYETVLLLHAVLCAFAYRASPIYEHGRTAKGVFCCLLMALGGGTLASLLMATPPSWLVNNVDLPIYTTGFFLVCRTPLLYPILRTTQPVALAMLDLIDVTLRAMALSAFQAQASKLPTPTVLPSTPNTLGQILIGTISVTGGGIALFWLLHPPSRFTIPVHDTVVCLLANLLYAYNALHKNRVFISQCLWDSVPARLVRSVDPGNDALILALFNAFMDWIRAWADVLGIPTTFKGRRGEADLRALCALFMLVGFLLRPGRWAFAEKKENGKPEKVEKRDLVEKEEESDE</sequence>
<dbReference type="Proteomes" id="UP000320333">
    <property type="component" value="Unassembled WGS sequence"/>
</dbReference>
<evidence type="ECO:0000256" key="2">
    <source>
        <dbReference type="SAM" id="Phobius"/>
    </source>
</evidence>
<reference evidence="3 4" key="1">
    <citation type="journal article" date="2019" name="Sci. Rep.">
        <title>Comparative genomics of chytrid fungi reveal insights into the obligate biotrophic and pathogenic lifestyle of Synchytrium endobioticum.</title>
        <authorList>
            <person name="van de Vossenberg B.T.L.H."/>
            <person name="Warris S."/>
            <person name="Nguyen H.D.T."/>
            <person name="van Gent-Pelzer M.P.E."/>
            <person name="Joly D.L."/>
            <person name="van de Geest H.C."/>
            <person name="Bonants P.J.M."/>
            <person name="Smith D.S."/>
            <person name="Levesque C.A."/>
            <person name="van der Lee T.A.J."/>
        </authorList>
    </citation>
    <scope>NUCLEOTIDE SEQUENCE [LARGE SCALE GENOMIC DNA]</scope>
    <source>
        <strain evidence="3 4">CBS 675.73</strain>
    </source>
</reference>
<gene>
    <name evidence="3" type="ORF">CcCBS67573_g00240</name>
</gene>
<evidence type="ECO:0000256" key="1">
    <source>
        <dbReference type="SAM" id="MobiDB-lite"/>
    </source>
</evidence>
<keyword evidence="2" id="KW-1133">Transmembrane helix</keyword>
<dbReference type="EMBL" id="QEAP01000003">
    <property type="protein sequence ID" value="TPX78505.1"/>
    <property type="molecule type" value="Genomic_DNA"/>
</dbReference>
<keyword evidence="2" id="KW-0472">Membrane</keyword>
<feature type="compositionally biased region" description="Basic and acidic residues" evidence="1">
    <location>
        <begin position="289"/>
        <end position="303"/>
    </location>
</feature>
<organism evidence="3 4">
    <name type="scientific">Chytriomyces confervae</name>
    <dbReference type="NCBI Taxonomy" id="246404"/>
    <lineage>
        <taxon>Eukaryota</taxon>
        <taxon>Fungi</taxon>
        <taxon>Fungi incertae sedis</taxon>
        <taxon>Chytridiomycota</taxon>
        <taxon>Chytridiomycota incertae sedis</taxon>
        <taxon>Chytridiomycetes</taxon>
        <taxon>Chytridiales</taxon>
        <taxon>Chytriomycetaceae</taxon>
        <taxon>Chytriomyces</taxon>
    </lineage>
</organism>
<feature type="transmembrane region" description="Helical" evidence="2">
    <location>
        <begin position="22"/>
        <end position="41"/>
    </location>
</feature>
<protein>
    <submittedName>
        <fullName evidence="3">Uncharacterized protein</fullName>
    </submittedName>
</protein>
<name>A0A507FSX5_9FUNG</name>
<evidence type="ECO:0000313" key="4">
    <source>
        <dbReference type="Proteomes" id="UP000320333"/>
    </source>
</evidence>
<dbReference type="OrthoDB" id="2105928at2759"/>
<keyword evidence="4" id="KW-1185">Reference proteome</keyword>
<dbReference type="AlphaFoldDB" id="A0A507FSX5"/>
<evidence type="ECO:0000313" key="3">
    <source>
        <dbReference type="EMBL" id="TPX78505.1"/>
    </source>
</evidence>
<keyword evidence="2" id="KW-0812">Transmembrane</keyword>
<proteinExistence type="predicted"/>
<feature type="region of interest" description="Disordered" evidence="1">
    <location>
        <begin position="289"/>
        <end position="311"/>
    </location>
</feature>
<accession>A0A507FSX5</accession>
<feature type="transmembrane region" description="Helical" evidence="2">
    <location>
        <begin position="151"/>
        <end position="172"/>
    </location>
</feature>